<dbReference type="SUPFAM" id="SSF140423">
    <property type="entry name" value="MW0975(SA0943)-like"/>
    <property type="match status" value="1"/>
</dbReference>
<name>A0ABT0XG43_9BACI</name>
<dbReference type="InterPro" id="IPR036785">
    <property type="entry name" value="YkyA-like_sf"/>
</dbReference>
<comment type="caution">
    <text evidence="3">The sequence shown here is derived from an EMBL/GenBank/DDBJ whole genome shotgun (WGS) entry which is preliminary data.</text>
</comment>
<evidence type="ECO:0000313" key="4">
    <source>
        <dbReference type="Proteomes" id="UP001203665"/>
    </source>
</evidence>
<protein>
    <submittedName>
        <fullName evidence="3">YkyA family protein</fullName>
    </submittedName>
</protein>
<organism evidence="3 4">
    <name type="scientific">Alkalicoccobacillus plakortidis</name>
    <dbReference type="NCBI Taxonomy" id="444060"/>
    <lineage>
        <taxon>Bacteria</taxon>
        <taxon>Bacillati</taxon>
        <taxon>Bacillota</taxon>
        <taxon>Bacilli</taxon>
        <taxon>Bacillales</taxon>
        <taxon>Bacillaceae</taxon>
        <taxon>Alkalicoccobacillus</taxon>
    </lineage>
</organism>
<dbReference type="PROSITE" id="PS51257">
    <property type="entry name" value="PROKAR_LIPOPROTEIN"/>
    <property type="match status" value="1"/>
</dbReference>
<feature type="signal peptide" evidence="2">
    <location>
        <begin position="1"/>
        <end position="18"/>
    </location>
</feature>
<accession>A0ABT0XG43</accession>
<evidence type="ECO:0000256" key="2">
    <source>
        <dbReference type="SAM" id="SignalP"/>
    </source>
</evidence>
<dbReference type="Proteomes" id="UP001203665">
    <property type="component" value="Unassembled WGS sequence"/>
</dbReference>
<evidence type="ECO:0000313" key="3">
    <source>
        <dbReference type="EMBL" id="MCM2674870.1"/>
    </source>
</evidence>
<dbReference type="EMBL" id="JAMQJY010000001">
    <property type="protein sequence ID" value="MCM2674870.1"/>
    <property type="molecule type" value="Genomic_DNA"/>
</dbReference>
<dbReference type="InterPro" id="IPR019454">
    <property type="entry name" value="Lipoprot_YkyA-like"/>
</dbReference>
<feature type="coiled-coil region" evidence="1">
    <location>
        <begin position="82"/>
        <end position="109"/>
    </location>
</feature>
<dbReference type="Gene3D" id="1.20.120.570">
    <property type="entry name" value="YkyA-like"/>
    <property type="match status" value="1"/>
</dbReference>
<keyword evidence="1" id="KW-0175">Coiled coil</keyword>
<proteinExistence type="predicted"/>
<keyword evidence="4" id="KW-1185">Reference proteome</keyword>
<gene>
    <name evidence="3" type="ORF">NDM98_04715</name>
</gene>
<evidence type="ECO:0000256" key="1">
    <source>
        <dbReference type="SAM" id="Coils"/>
    </source>
</evidence>
<dbReference type="RefSeq" id="WP_251604989.1">
    <property type="nucleotide sequence ID" value="NZ_JAMQJY010000001.1"/>
</dbReference>
<sequence>MKKIVGLLSVVSLGAMLAACSTDPEQTVYDHFEAAVEEESVFAEQQSLLQEAEQQEQGWYEEVIELGMDEYDSIVSLTDQLLESVETRRELLEEEKKGIEAGYEEASKAEAEFESIDNEETRNLANDVQEAMDNRYESYTTLNGLYAESLDLDEQLYQLLGQEDLDVSELEDQIEQVNSKYQEITDATEQFNSLTDTYNQTKRTFYESADLDVTFN</sequence>
<dbReference type="Pfam" id="PF10368">
    <property type="entry name" value="YkyA"/>
    <property type="match status" value="1"/>
</dbReference>
<reference evidence="3" key="1">
    <citation type="submission" date="2022-06" db="EMBL/GenBank/DDBJ databases">
        <title>Alkalicoccobacillus porphyridii sp. nov., isolated from a marine red alga, Porphyridium purpureum and reclassification of Shouchella plakortidis and Shouchella gibsonii as Alkalicoccobacillus plakortidis comb. nov. and Alkalicoccobacillus gibsonii comb. nov.</title>
        <authorList>
            <person name="Kim K.H."/>
            <person name="Lee J.K."/>
            <person name="Han D.M."/>
            <person name="Baek J.H."/>
            <person name="Jeon C.O."/>
        </authorList>
    </citation>
    <scope>NUCLEOTIDE SEQUENCE</scope>
    <source>
        <strain evidence="3">DSM 19153</strain>
    </source>
</reference>
<feature type="coiled-coil region" evidence="1">
    <location>
        <begin position="160"/>
        <end position="190"/>
    </location>
</feature>
<keyword evidence="2" id="KW-0732">Signal</keyword>
<feature type="chain" id="PRO_5046939467" evidence="2">
    <location>
        <begin position="19"/>
        <end position="216"/>
    </location>
</feature>